<evidence type="ECO:0000313" key="5">
    <source>
        <dbReference type="Proteomes" id="UP000266673"/>
    </source>
</evidence>
<accession>A0A397UG75</accession>
<dbReference type="PROSITE" id="PS50966">
    <property type="entry name" value="ZF_SWIM"/>
    <property type="match status" value="1"/>
</dbReference>
<feature type="region of interest" description="Disordered" evidence="2">
    <location>
        <begin position="193"/>
        <end position="219"/>
    </location>
</feature>
<evidence type="ECO:0000256" key="2">
    <source>
        <dbReference type="SAM" id="MobiDB-lite"/>
    </source>
</evidence>
<sequence>MHEDNYELMKVHLANIVENIESKQIIEIWKLVLFCGTKTQYVILMTDGSHICTCNLLITHGYPCRHFYKILHCSFQAKWHIGLIARRWYKDNVIKETPNKIWEQSSISLCTNEIQNEDNHIIEFRYLKEICESDVYTPVLQEINSTQQKYGRVQGIMRKVLDLAIYTNSYDELIGICQNFILDKQQIQEPQKDDELNIENPRVTARKGRRPGRAKSTVEIQDNQLKKRRYLQPVNMNQTVNDPGTACNGSKEKDTHKTCQNCRQKGHNKATCKN</sequence>
<feature type="domain" description="SWIM-type" evidence="3">
    <location>
        <begin position="41"/>
        <end position="75"/>
    </location>
</feature>
<dbReference type="AlphaFoldDB" id="A0A397UG75"/>
<comment type="caution">
    <text evidence="4">The sequence shown here is derived from an EMBL/GenBank/DDBJ whole genome shotgun (WGS) entry which is preliminary data.</text>
</comment>
<gene>
    <name evidence="4" type="ORF">C2G38_2270667</name>
</gene>
<keyword evidence="1" id="KW-0863">Zinc-finger</keyword>
<proteinExistence type="predicted"/>
<dbReference type="EMBL" id="QKWP01001489">
    <property type="protein sequence ID" value="RIB08601.1"/>
    <property type="molecule type" value="Genomic_DNA"/>
</dbReference>
<evidence type="ECO:0000256" key="1">
    <source>
        <dbReference type="PROSITE-ProRule" id="PRU00325"/>
    </source>
</evidence>
<evidence type="ECO:0000259" key="3">
    <source>
        <dbReference type="PROSITE" id="PS50966"/>
    </source>
</evidence>
<keyword evidence="5" id="KW-1185">Reference proteome</keyword>
<feature type="compositionally biased region" description="Basic residues" evidence="2">
    <location>
        <begin position="204"/>
        <end position="213"/>
    </location>
</feature>
<dbReference type="OrthoDB" id="2426896at2759"/>
<protein>
    <recommendedName>
        <fullName evidence="3">SWIM-type domain-containing protein</fullName>
    </recommendedName>
</protein>
<keyword evidence="1" id="KW-0479">Metal-binding</keyword>
<feature type="region of interest" description="Disordered" evidence="2">
    <location>
        <begin position="236"/>
        <end position="257"/>
    </location>
</feature>
<reference evidence="4 5" key="1">
    <citation type="submission" date="2018-06" db="EMBL/GenBank/DDBJ databases">
        <title>Comparative genomics reveals the genomic features of Rhizophagus irregularis, R. cerebriforme, R. diaphanum and Gigaspora rosea, and their symbiotic lifestyle signature.</title>
        <authorList>
            <person name="Morin E."/>
            <person name="San Clemente H."/>
            <person name="Chen E.C.H."/>
            <person name="De La Providencia I."/>
            <person name="Hainaut M."/>
            <person name="Kuo A."/>
            <person name="Kohler A."/>
            <person name="Murat C."/>
            <person name="Tang N."/>
            <person name="Roy S."/>
            <person name="Loubradou J."/>
            <person name="Henrissat B."/>
            <person name="Grigoriev I.V."/>
            <person name="Corradi N."/>
            <person name="Roux C."/>
            <person name="Martin F.M."/>
        </authorList>
    </citation>
    <scope>NUCLEOTIDE SEQUENCE [LARGE SCALE GENOMIC DNA]</scope>
    <source>
        <strain evidence="4 5">DAOM 194757</strain>
    </source>
</reference>
<dbReference type="GO" id="GO:0008270">
    <property type="term" value="F:zinc ion binding"/>
    <property type="evidence" value="ECO:0007669"/>
    <property type="project" value="UniProtKB-KW"/>
</dbReference>
<dbReference type="InterPro" id="IPR007527">
    <property type="entry name" value="Znf_SWIM"/>
</dbReference>
<name>A0A397UG75_9GLOM</name>
<organism evidence="4 5">
    <name type="scientific">Gigaspora rosea</name>
    <dbReference type="NCBI Taxonomy" id="44941"/>
    <lineage>
        <taxon>Eukaryota</taxon>
        <taxon>Fungi</taxon>
        <taxon>Fungi incertae sedis</taxon>
        <taxon>Mucoromycota</taxon>
        <taxon>Glomeromycotina</taxon>
        <taxon>Glomeromycetes</taxon>
        <taxon>Diversisporales</taxon>
        <taxon>Gigasporaceae</taxon>
        <taxon>Gigaspora</taxon>
    </lineage>
</organism>
<dbReference type="Proteomes" id="UP000266673">
    <property type="component" value="Unassembled WGS sequence"/>
</dbReference>
<keyword evidence="1" id="KW-0862">Zinc</keyword>
<evidence type="ECO:0000313" key="4">
    <source>
        <dbReference type="EMBL" id="RIB08601.1"/>
    </source>
</evidence>